<keyword evidence="3" id="KW-0472">Membrane</keyword>
<dbReference type="Proteomes" id="UP000230709">
    <property type="component" value="Chromosome"/>
</dbReference>
<feature type="signal peptide" evidence="6">
    <location>
        <begin position="1"/>
        <end position="22"/>
    </location>
</feature>
<keyword evidence="9" id="KW-1185">Reference proteome</keyword>
<evidence type="ECO:0000256" key="1">
    <source>
        <dbReference type="ARBA" id="ARBA00004442"/>
    </source>
</evidence>
<dbReference type="RefSeq" id="WP_003610954.1">
    <property type="nucleotide sequence ID" value="NZ_ADVE02000001.1"/>
</dbReference>
<dbReference type="InterPro" id="IPR051692">
    <property type="entry name" value="OMP-like"/>
</dbReference>
<dbReference type="Gene3D" id="2.40.160.20">
    <property type="match status" value="1"/>
</dbReference>
<evidence type="ECO:0000256" key="4">
    <source>
        <dbReference type="ARBA" id="ARBA00023237"/>
    </source>
</evidence>
<gene>
    <name evidence="8" type="ORF">CQW49_03315</name>
</gene>
<comment type="subcellular location">
    <subcellularLocation>
        <location evidence="1">Cell outer membrane</location>
    </subcellularLocation>
</comment>
<reference evidence="9" key="1">
    <citation type="submission" date="2017-10" db="EMBL/GenBank/DDBJ databases">
        <title>Completed PacBio SMRT sequence of Methylosinus trichosporium OB3b reveals presence of a third large plasmid.</title>
        <authorList>
            <person name="Charles T.C."/>
            <person name="Lynch M.D.J."/>
            <person name="Heil J.R."/>
            <person name="Cheng J."/>
        </authorList>
    </citation>
    <scope>NUCLEOTIDE SEQUENCE [LARGE SCALE GENOMIC DNA]</scope>
    <source>
        <strain evidence="9">OB3b</strain>
    </source>
</reference>
<feature type="domain" description="Outer membrane protein beta-barrel" evidence="7">
    <location>
        <begin position="41"/>
        <end position="279"/>
    </location>
</feature>
<dbReference type="SUPFAM" id="SSF56925">
    <property type="entry name" value="OMPA-like"/>
    <property type="match status" value="1"/>
</dbReference>
<name>A0A2D2CWC0_METT3</name>
<dbReference type="InterPro" id="IPR011250">
    <property type="entry name" value="OMP/PagP_B-barrel"/>
</dbReference>
<evidence type="ECO:0000256" key="6">
    <source>
        <dbReference type="SAM" id="SignalP"/>
    </source>
</evidence>
<accession>A0A2D2CWC0</accession>
<keyword evidence="2 6" id="KW-0732">Signal</keyword>
<dbReference type="EMBL" id="CP023737">
    <property type="protein sequence ID" value="ATQ67020.1"/>
    <property type="molecule type" value="Genomic_DNA"/>
</dbReference>
<dbReference type="InterPro" id="IPR027385">
    <property type="entry name" value="Beta-barrel_OMP"/>
</dbReference>
<keyword evidence="4" id="KW-0998">Cell outer membrane</keyword>
<dbReference type="KEGG" id="mtw:CQW49_03315"/>
<evidence type="ECO:0000259" key="7">
    <source>
        <dbReference type="Pfam" id="PF13505"/>
    </source>
</evidence>
<dbReference type="GO" id="GO:0009279">
    <property type="term" value="C:cell outer membrane"/>
    <property type="evidence" value="ECO:0007669"/>
    <property type="project" value="UniProtKB-SubCell"/>
</dbReference>
<dbReference type="PANTHER" id="PTHR34001">
    <property type="entry name" value="BLL7405 PROTEIN"/>
    <property type="match status" value="1"/>
</dbReference>
<evidence type="ECO:0000256" key="5">
    <source>
        <dbReference type="ARBA" id="ARBA00038306"/>
    </source>
</evidence>
<evidence type="ECO:0000256" key="2">
    <source>
        <dbReference type="ARBA" id="ARBA00022729"/>
    </source>
</evidence>
<comment type="similarity">
    <text evidence="5">Belongs to the Omp25/RopB family.</text>
</comment>
<proteinExistence type="inferred from homology"/>
<dbReference type="AlphaFoldDB" id="A0A2D2CWC0"/>
<evidence type="ECO:0000256" key="3">
    <source>
        <dbReference type="ARBA" id="ARBA00023136"/>
    </source>
</evidence>
<dbReference type="Pfam" id="PF13505">
    <property type="entry name" value="OMP_b-brl"/>
    <property type="match status" value="1"/>
</dbReference>
<protein>
    <submittedName>
        <fullName evidence="8">Porin family protein</fullName>
    </submittedName>
</protein>
<dbReference type="STRING" id="595536.GCA_000178815_04497"/>
<sequence length="292" mass="29908">MKTSLLPAAAFAAALTVGSAVAADLPSRGLPMAPPPPPPPLWNGFYVGINAGATFGGDATKTNAIPGFAVPGLGPNLATSAALATGSYPSDDARFLGGGQIGYNFQASPSFVLGLEADIQGVAGSRSTAKNSGLGIPAGFLGVVASDTTTTKRLDYLGTMRGRVGFLAAPTLLLYATGGLAYGEVGSTVTIGQANLPFAPSFGSFGGYSDLRVGWTAGGGLEWLLAPKWSVKLEYLYYDLGSVTYQGSALSFAGLYASTPVVKTRFDGHVARMGLNYHFDLCEPSAPLMAKY</sequence>
<evidence type="ECO:0000313" key="9">
    <source>
        <dbReference type="Proteomes" id="UP000230709"/>
    </source>
</evidence>
<feature type="chain" id="PRO_5013958035" evidence="6">
    <location>
        <begin position="23"/>
        <end position="292"/>
    </location>
</feature>
<evidence type="ECO:0000313" key="8">
    <source>
        <dbReference type="EMBL" id="ATQ67020.1"/>
    </source>
</evidence>
<organism evidence="8 9">
    <name type="scientific">Methylosinus trichosporium (strain ATCC 35070 / NCIMB 11131 / UNIQEM 75 / OB3b)</name>
    <dbReference type="NCBI Taxonomy" id="595536"/>
    <lineage>
        <taxon>Bacteria</taxon>
        <taxon>Pseudomonadati</taxon>
        <taxon>Pseudomonadota</taxon>
        <taxon>Alphaproteobacteria</taxon>
        <taxon>Hyphomicrobiales</taxon>
        <taxon>Methylocystaceae</taxon>
        <taxon>Methylosinus</taxon>
    </lineage>
</organism>
<dbReference type="PANTHER" id="PTHR34001:SF3">
    <property type="entry name" value="BLL7405 PROTEIN"/>
    <property type="match status" value="1"/>
</dbReference>